<dbReference type="InterPro" id="IPR038731">
    <property type="entry name" value="RgtA/B/C-like"/>
</dbReference>
<evidence type="ECO:0000256" key="5">
    <source>
        <dbReference type="ARBA" id="ARBA00022692"/>
    </source>
</evidence>
<dbReference type="RefSeq" id="WP_200606554.1">
    <property type="nucleotide sequence ID" value="NZ_JAEHHL010000001.1"/>
</dbReference>
<comment type="subcellular location">
    <subcellularLocation>
        <location evidence="1">Cell membrane</location>
        <topology evidence="1">Multi-pass membrane protein</topology>
    </subcellularLocation>
</comment>
<comment type="caution">
    <text evidence="11">The sequence shown here is derived from an EMBL/GenBank/DDBJ whole genome shotgun (WGS) entry which is preliminary data.</text>
</comment>
<evidence type="ECO:0000256" key="2">
    <source>
        <dbReference type="ARBA" id="ARBA00022475"/>
    </source>
</evidence>
<dbReference type="Proteomes" id="UP000655420">
    <property type="component" value="Unassembled WGS sequence"/>
</dbReference>
<reference evidence="11" key="1">
    <citation type="submission" date="2020-12" db="EMBL/GenBank/DDBJ databases">
        <title>Bacterial taxonomy.</title>
        <authorList>
            <person name="Pan X."/>
        </authorList>
    </citation>
    <scope>NUCLEOTIDE SEQUENCE</scope>
    <source>
        <strain evidence="11">M0105</strain>
    </source>
</reference>
<evidence type="ECO:0000256" key="1">
    <source>
        <dbReference type="ARBA" id="ARBA00004651"/>
    </source>
</evidence>
<feature type="transmembrane region" description="Helical" evidence="9">
    <location>
        <begin position="318"/>
        <end position="336"/>
    </location>
</feature>
<name>A0A8J7M516_9RHOB</name>
<feature type="transmembrane region" description="Helical" evidence="9">
    <location>
        <begin position="120"/>
        <end position="141"/>
    </location>
</feature>
<evidence type="ECO:0000256" key="3">
    <source>
        <dbReference type="ARBA" id="ARBA00022676"/>
    </source>
</evidence>
<evidence type="ECO:0000256" key="8">
    <source>
        <dbReference type="SAM" id="MobiDB-lite"/>
    </source>
</evidence>
<evidence type="ECO:0000313" key="11">
    <source>
        <dbReference type="EMBL" id="MBK0398040.1"/>
    </source>
</evidence>
<feature type="domain" description="Glycosyltransferase RgtA/B/C/D-like" evidence="10">
    <location>
        <begin position="95"/>
        <end position="252"/>
    </location>
</feature>
<gene>
    <name evidence="11" type="ORF">H0I76_02460</name>
</gene>
<dbReference type="InterPro" id="IPR050297">
    <property type="entry name" value="LipidA_mod_glycosyltrf_83"/>
</dbReference>
<keyword evidence="4" id="KW-0808">Transferase</keyword>
<dbReference type="GO" id="GO:0009103">
    <property type="term" value="P:lipopolysaccharide biosynthetic process"/>
    <property type="evidence" value="ECO:0007669"/>
    <property type="project" value="UniProtKB-ARBA"/>
</dbReference>
<dbReference type="PANTHER" id="PTHR33908">
    <property type="entry name" value="MANNOSYLTRANSFERASE YKCB-RELATED"/>
    <property type="match status" value="1"/>
</dbReference>
<dbReference type="AlphaFoldDB" id="A0A8J7M516"/>
<sequence>MTTRAARDKRVRAASGGGTRGSASGQGKARGRRASNAGKSGAAQPVGPWRLRTFALIAALLALHLAINALALIPVHFDEAQYWAYGQELAWGYFSKPPLVGFVIRIATDLGGDTLFWLRFASPLAHALIALGIFAVGARLFDGRVGFWAAAGYSLAPGVGVSAMIMSTDPVVMVALAGGLYALVRAGETGDARWWAAVGVAFGLGMLAKYTMLAFAAGALGYGLFSARERDLRGTAIAVAVGLAVFAPNLLWNAANGFATVTHVAEDANPGRGYFNPGKLAEFTGAQLGVIGPVFFAALLLALWRLGSWRDDWRMRLLAWQCYPLLVGMIALSFVTRAQPNWAAPAYVAGSIIAARLLVDAGWWRGLKAQLAIGAAALVAVVGLALAYATMPLDLPRFADPFKKMRMSEPFCALALGAMAEEGAQVLLSNDRRRLSECMFEGGLTWDDIAVWNPLLNPQNHHELVATLRPGDSRSMLLAIHGGAENIVSAFDEAYEIDAGTFPTHSDREAPYQLWFLQGFRGYAAP</sequence>
<evidence type="ECO:0000256" key="7">
    <source>
        <dbReference type="ARBA" id="ARBA00023136"/>
    </source>
</evidence>
<keyword evidence="2" id="KW-1003">Cell membrane</keyword>
<dbReference type="PANTHER" id="PTHR33908:SF11">
    <property type="entry name" value="MEMBRANE PROTEIN"/>
    <property type="match status" value="1"/>
</dbReference>
<evidence type="ECO:0000259" key="10">
    <source>
        <dbReference type="Pfam" id="PF13231"/>
    </source>
</evidence>
<feature type="transmembrane region" description="Helical" evidence="9">
    <location>
        <begin position="371"/>
        <end position="391"/>
    </location>
</feature>
<organism evidence="11 12">
    <name type="scientific">Thermohalobaculum xanthum</name>
    <dbReference type="NCBI Taxonomy" id="2753746"/>
    <lineage>
        <taxon>Bacteria</taxon>
        <taxon>Pseudomonadati</taxon>
        <taxon>Pseudomonadota</taxon>
        <taxon>Alphaproteobacteria</taxon>
        <taxon>Rhodobacterales</taxon>
        <taxon>Paracoccaceae</taxon>
        <taxon>Thermohalobaculum</taxon>
    </lineage>
</organism>
<feature type="transmembrane region" description="Helical" evidence="9">
    <location>
        <begin position="54"/>
        <end position="77"/>
    </location>
</feature>
<feature type="transmembrane region" description="Helical" evidence="9">
    <location>
        <begin position="153"/>
        <end position="182"/>
    </location>
</feature>
<evidence type="ECO:0000256" key="6">
    <source>
        <dbReference type="ARBA" id="ARBA00022989"/>
    </source>
</evidence>
<keyword evidence="6 9" id="KW-1133">Transmembrane helix</keyword>
<proteinExistence type="predicted"/>
<keyword evidence="7 9" id="KW-0472">Membrane</keyword>
<protein>
    <submittedName>
        <fullName evidence="11">Glycosyltransferase family 39 protein</fullName>
    </submittedName>
</protein>
<accession>A0A8J7M516</accession>
<dbReference type="GO" id="GO:0005886">
    <property type="term" value="C:plasma membrane"/>
    <property type="evidence" value="ECO:0007669"/>
    <property type="project" value="UniProtKB-SubCell"/>
</dbReference>
<keyword evidence="3" id="KW-0328">Glycosyltransferase</keyword>
<feature type="region of interest" description="Disordered" evidence="8">
    <location>
        <begin position="1"/>
        <end position="44"/>
    </location>
</feature>
<dbReference type="Pfam" id="PF13231">
    <property type="entry name" value="PMT_2"/>
    <property type="match status" value="1"/>
</dbReference>
<feature type="transmembrane region" description="Helical" evidence="9">
    <location>
        <begin position="194"/>
        <end position="225"/>
    </location>
</feature>
<feature type="transmembrane region" description="Helical" evidence="9">
    <location>
        <begin position="286"/>
        <end position="306"/>
    </location>
</feature>
<keyword evidence="5 9" id="KW-0812">Transmembrane</keyword>
<dbReference type="EMBL" id="JAEHHL010000001">
    <property type="protein sequence ID" value="MBK0398040.1"/>
    <property type="molecule type" value="Genomic_DNA"/>
</dbReference>
<evidence type="ECO:0000256" key="4">
    <source>
        <dbReference type="ARBA" id="ARBA00022679"/>
    </source>
</evidence>
<keyword evidence="12" id="KW-1185">Reference proteome</keyword>
<feature type="transmembrane region" description="Helical" evidence="9">
    <location>
        <begin position="232"/>
        <end position="252"/>
    </location>
</feature>
<dbReference type="GO" id="GO:0016763">
    <property type="term" value="F:pentosyltransferase activity"/>
    <property type="evidence" value="ECO:0007669"/>
    <property type="project" value="TreeGrafter"/>
</dbReference>
<evidence type="ECO:0000256" key="9">
    <source>
        <dbReference type="SAM" id="Phobius"/>
    </source>
</evidence>
<evidence type="ECO:0000313" key="12">
    <source>
        <dbReference type="Proteomes" id="UP000655420"/>
    </source>
</evidence>
<feature type="transmembrane region" description="Helical" evidence="9">
    <location>
        <begin position="342"/>
        <end position="359"/>
    </location>
</feature>